<dbReference type="AlphaFoldDB" id="A0A482VD03"/>
<keyword evidence="21" id="KW-1185">Reference proteome</keyword>
<evidence type="ECO:0000256" key="10">
    <source>
        <dbReference type="ARBA" id="ARBA00022840"/>
    </source>
</evidence>
<dbReference type="InterPro" id="IPR013106">
    <property type="entry name" value="Ig_V-set"/>
</dbReference>
<keyword evidence="8" id="KW-0547">Nucleotide-binding</keyword>
<dbReference type="EC" id="2.7.10.1" evidence="2"/>
<dbReference type="InterPro" id="IPR051170">
    <property type="entry name" value="Neural/epithelial_adhesion"/>
</dbReference>
<feature type="domain" description="Ig-like" evidence="19">
    <location>
        <begin position="121"/>
        <end position="209"/>
    </location>
</feature>
<evidence type="ECO:0000256" key="16">
    <source>
        <dbReference type="ARBA" id="ARBA00023180"/>
    </source>
</evidence>
<evidence type="ECO:0000313" key="21">
    <source>
        <dbReference type="Proteomes" id="UP000292052"/>
    </source>
</evidence>
<evidence type="ECO:0000256" key="9">
    <source>
        <dbReference type="ARBA" id="ARBA00022777"/>
    </source>
</evidence>
<dbReference type="STRING" id="1661398.A0A482VD03"/>
<evidence type="ECO:0000256" key="11">
    <source>
        <dbReference type="ARBA" id="ARBA00022989"/>
    </source>
</evidence>
<evidence type="ECO:0000256" key="8">
    <source>
        <dbReference type="ARBA" id="ARBA00022741"/>
    </source>
</evidence>
<dbReference type="Proteomes" id="UP000292052">
    <property type="component" value="Unassembled WGS sequence"/>
</dbReference>
<dbReference type="PROSITE" id="PS50835">
    <property type="entry name" value="IG_LIKE"/>
    <property type="match status" value="7"/>
</dbReference>
<evidence type="ECO:0000256" key="3">
    <source>
        <dbReference type="ARBA" id="ARBA00022553"/>
    </source>
</evidence>
<accession>A0A482VD03</accession>
<keyword evidence="9" id="KW-0418">Kinase</keyword>
<feature type="non-terminal residue" evidence="20">
    <location>
        <position position="849"/>
    </location>
</feature>
<evidence type="ECO:0000256" key="6">
    <source>
        <dbReference type="ARBA" id="ARBA00022729"/>
    </source>
</evidence>
<keyword evidence="6" id="KW-0732">Signal</keyword>
<keyword evidence="17" id="KW-0393">Immunoglobulin domain</keyword>
<keyword evidence="12 18" id="KW-0472">Membrane</keyword>
<keyword evidence="16" id="KW-0325">Glycoprotein</keyword>
<evidence type="ECO:0000313" key="20">
    <source>
        <dbReference type="EMBL" id="RZB41638.1"/>
    </source>
</evidence>
<dbReference type="EMBL" id="QDEB01112601">
    <property type="protein sequence ID" value="RZB41638.1"/>
    <property type="molecule type" value="Genomic_DNA"/>
</dbReference>
<dbReference type="Gene3D" id="2.60.40.10">
    <property type="entry name" value="Immunoglobulins"/>
    <property type="match status" value="7"/>
</dbReference>
<keyword evidence="15 20" id="KW-0675">Receptor</keyword>
<dbReference type="GO" id="GO:0004714">
    <property type="term" value="F:transmembrane receptor protein tyrosine kinase activity"/>
    <property type="evidence" value="ECO:0007669"/>
    <property type="project" value="UniProtKB-EC"/>
</dbReference>
<dbReference type="InterPro" id="IPR013098">
    <property type="entry name" value="Ig_I-set"/>
</dbReference>
<dbReference type="GO" id="GO:0005524">
    <property type="term" value="F:ATP binding"/>
    <property type="evidence" value="ECO:0007669"/>
    <property type="project" value="UniProtKB-KW"/>
</dbReference>
<feature type="domain" description="Ig-like" evidence="19">
    <location>
        <begin position="218"/>
        <end position="306"/>
    </location>
</feature>
<evidence type="ECO:0000256" key="17">
    <source>
        <dbReference type="ARBA" id="ARBA00023319"/>
    </source>
</evidence>
<evidence type="ECO:0000256" key="18">
    <source>
        <dbReference type="SAM" id="Phobius"/>
    </source>
</evidence>
<keyword evidence="3" id="KW-0597">Phosphoprotein</keyword>
<organism evidence="20 21">
    <name type="scientific">Asbolus verrucosus</name>
    <name type="common">Desert ironclad beetle</name>
    <dbReference type="NCBI Taxonomy" id="1661398"/>
    <lineage>
        <taxon>Eukaryota</taxon>
        <taxon>Metazoa</taxon>
        <taxon>Ecdysozoa</taxon>
        <taxon>Arthropoda</taxon>
        <taxon>Hexapoda</taxon>
        <taxon>Insecta</taxon>
        <taxon>Pterygota</taxon>
        <taxon>Neoptera</taxon>
        <taxon>Endopterygota</taxon>
        <taxon>Coleoptera</taxon>
        <taxon>Polyphaga</taxon>
        <taxon>Cucujiformia</taxon>
        <taxon>Tenebrionidae</taxon>
        <taxon>Pimeliinae</taxon>
        <taxon>Asbolus</taxon>
    </lineage>
</organism>
<dbReference type="InterPro" id="IPR003599">
    <property type="entry name" value="Ig_sub"/>
</dbReference>
<evidence type="ECO:0000256" key="5">
    <source>
        <dbReference type="ARBA" id="ARBA00022692"/>
    </source>
</evidence>
<dbReference type="GO" id="GO:0016020">
    <property type="term" value="C:membrane"/>
    <property type="evidence" value="ECO:0007669"/>
    <property type="project" value="UniProtKB-SubCell"/>
</dbReference>
<keyword evidence="4" id="KW-0808">Transferase</keyword>
<comment type="caution">
    <text evidence="20">The sequence shown here is derived from an EMBL/GenBank/DDBJ whole genome shotgun (WGS) entry which is preliminary data.</text>
</comment>
<dbReference type="InterPro" id="IPR036179">
    <property type="entry name" value="Ig-like_dom_sf"/>
</dbReference>
<evidence type="ECO:0000259" key="19">
    <source>
        <dbReference type="PROSITE" id="PS50835"/>
    </source>
</evidence>
<reference evidence="20 21" key="1">
    <citation type="submission" date="2017-03" db="EMBL/GenBank/DDBJ databases">
        <title>Genome of the blue death feigning beetle - Asbolus verrucosus.</title>
        <authorList>
            <person name="Rider S.D."/>
        </authorList>
    </citation>
    <scope>NUCLEOTIDE SEQUENCE [LARGE SCALE GENOMIC DNA]</scope>
    <source>
        <strain evidence="20">Butters</strain>
        <tissue evidence="20">Head and leg muscle</tissue>
    </source>
</reference>
<dbReference type="SUPFAM" id="SSF48726">
    <property type="entry name" value="Immunoglobulin"/>
    <property type="match status" value="7"/>
</dbReference>
<evidence type="ECO:0000256" key="7">
    <source>
        <dbReference type="ARBA" id="ARBA00022737"/>
    </source>
</evidence>
<dbReference type="PANTHER" id="PTHR12231:SF253">
    <property type="entry name" value="DPR-INTERACTING PROTEIN ETA, ISOFORM B-RELATED"/>
    <property type="match status" value="1"/>
</dbReference>
<comment type="subcellular location">
    <subcellularLocation>
        <location evidence="1">Membrane</location>
        <topology evidence="1">Single-pass membrane protein</topology>
    </subcellularLocation>
</comment>
<keyword evidence="10" id="KW-0067">ATP-binding</keyword>
<dbReference type="Pfam" id="PF07679">
    <property type="entry name" value="I-set"/>
    <property type="match status" value="6"/>
</dbReference>
<evidence type="ECO:0000256" key="14">
    <source>
        <dbReference type="ARBA" id="ARBA00023157"/>
    </source>
</evidence>
<keyword evidence="14" id="KW-1015">Disulfide bond</keyword>
<keyword evidence="5 18" id="KW-0812">Transmembrane</keyword>
<name>A0A482VD03_ASBVE</name>
<feature type="transmembrane region" description="Helical" evidence="18">
    <location>
        <begin position="789"/>
        <end position="810"/>
    </location>
</feature>
<feature type="domain" description="Ig-like" evidence="19">
    <location>
        <begin position="410"/>
        <end position="498"/>
    </location>
</feature>
<protein>
    <recommendedName>
        <fullName evidence="2">receptor protein-tyrosine kinase</fullName>
        <ecNumber evidence="2">2.7.10.1</ecNumber>
    </recommendedName>
</protein>
<dbReference type="CDD" id="cd00096">
    <property type="entry name" value="Ig"/>
    <property type="match status" value="1"/>
</dbReference>
<dbReference type="InterPro" id="IPR013783">
    <property type="entry name" value="Ig-like_fold"/>
</dbReference>
<proteinExistence type="predicted"/>
<dbReference type="FunFam" id="2.60.40.10:FF:000020">
    <property type="entry name" value="Fibroblast growth factor receptor"/>
    <property type="match status" value="2"/>
</dbReference>
<feature type="domain" description="Ig-like" evidence="19">
    <location>
        <begin position="539"/>
        <end position="627"/>
    </location>
</feature>
<evidence type="ECO:0000256" key="2">
    <source>
        <dbReference type="ARBA" id="ARBA00011902"/>
    </source>
</evidence>
<dbReference type="OrthoDB" id="5984265at2759"/>
<feature type="domain" description="Ig-like" evidence="19">
    <location>
        <begin position="309"/>
        <end position="407"/>
    </location>
</feature>
<keyword evidence="7" id="KW-0677">Repeat</keyword>
<dbReference type="SMART" id="SM00408">
    <property type="entry name" value="IGc2"/>
    <property type="match status" value="7"/>
</dbReference>
<evidence type="ECO:0000256" key="1">
    <source>
        <dbReference type="ARBA" id="ARBA00004167"/>
    </source>
</evidence>
<feature type="domain" description="Ig-like" evidence="19">
    <location>
        <begin position="1"/>
        <end position="81"/>
    </location>
</feature>
<dbReference type="FunFam" id="2.60.40.10:FF:000016">
    <property type="entry name" value="Fibroblast growth factor receptor"/>
    <property type="match status" value="3"/>
</dbReference>
<evidence type="ECO:0000256" key="13">
    <source>
        <dbReference type="ARBA" id="ARBA00023137"/>
    </source>
</evidence>
<evidence type="ECO:0000256" key="12">
    <source>
        <dbReference type="ARBA" id="ARBA00023136"/>
    </source>
</evidence>
<gene>
    <name evidence="20" type="ORF">BDFB_000023</name>
</gene>
<keyword evidence="11 18" id="KW-1133">Transmembrane helix</keyword>
<feature type="domain" description="Ig-like" evidence="19">
    <location>
        <begin position="684"/>
        <end position="773"/>
    </location>
</feature>
<dbReference type="Pfam" id="PF13927">
    <property type="entry name" value="Ig_3"/>
    <property type="match status" value="1"/>
</dbReference>
<evidence type="ECO:0000256" key="4">
    <source>
        <dbReference type="ARBA" id="ARBA00022679"/>
    </source>
</evidence>
<dbReference type="SMART" id="SM00406">
    <property type="entry name" value="IGv"/>
    <property type="match status" value="2"/>
</dbReference>
<keyword evidence="13" id="KW-0829">Tyrosine-protein kinase</keyword>
<dbReference type="InterPro" id="IPR003598">
    <property type="entry name" value="Ig_sub2"/>
</dbReference>
<dbReference type="PANTHER" id="PTHR12231">
    <property type="entry name" value="CTX-RELATED TYPE I TRANSMEMBRANE PROTEIN"/>
    <property type="match status" value="1"/>
</dbReference>
<dbReference type="InterPro" id="IPR007110">
    <property type="entry name" value="Ig-like_dom"/>
</dbReference>
<sequence length="849" mass="97030">MSSLIVSLEGDSCVLICRVGGTPESQVIWYKNKNLIPKTNKRYFFHRHTLRIEDLTFYDQGQYTCSVCNKISCVNHVYNLQIFEKPLQSQEFLKSFDYNDLSDDFEESNLRKKRDDEKKAPYFTNPKKMSKFEVKAVGNMIVLKCKASGNPTPNITWYKNNQTPKRHLGEIRYQHWGLWLEDLVTDDTGNYTCVVCNELGCINYTTEVAVFKYHYKKPILIHQTENSTVGVGSSINLTCNFSSDLNPYIQWVRKYTNKSATVVQTSNVVDDPEVLEIHNATDEDEGWYICTAVSSLGKTSAKTYLRVYPKTAAYPRKAPYFVNPEQMPAKKTGSLGSTVVLTCKAEGFPFPNITWYKKEARPKRELDEIPYQHWNLYMKDLVMNDAGNYKCLVCNELDCISHTYEVIIVPKYRLWFAADQNLENYTVAVDSSINLTCSFLSNLKVSTQWKRKYANGSTVLVQKARDTDNPKVYKIRNVSHEDEGWYYCIAATSLARVESKSYLKVVDRSQEESTSDDKRSIRPLLLDIRRKRDDEKKAPYFTNPKKMSKIEVKPAGNMIVLKCKASGNPTPNITWYKNNQTPKRHLGEIRYQHWGLWLEDLVTDDTGNYTCVVCNELGCINFTYEVEVIDGYPQNLTVLVNTTASFECPQMIADLEPFLQWVRLVNASEVNENSTYINGTVLQPVLTHQFENSTVAVGTSINLTCNFLTDLNPYIQWMREYPNTSAIVVQKSGGDTENPEVYEIQNVTYQDEGWYACIAANSLGQTAAKAYLRVVDSIEEEAKVNSKNIITYAAILIIVVLIAIGSIILMEKHKKMIALETVRAAVVTQWTKKVIIEKIQNTTEDVSEP</sequence>
<dbReference type="SMART" id="SM00409">
    <property type="entry name" value="IG"/>
    <property type="match status" value="7"/>
</dbReference>
<evidence type="ECO:0000256" key="15">
    <source>
        <dbReference type="ARBA" id="ARBA00023170"/>
    </source>
</evidence>